<proteinExistence type="predicted"/>
<comment type="caution">
    <text evidence="1">The sequence shown here is derived from an EMBL/GenBank/DDBJ whole genome shotgun (WGS) entry which is preliminary data.</text>
</comment>
<reference evidence="2" key="1">
    <citation type="submission" date="2018-08" db="EMBL/GenBank/DDBJ databases">
        <authorList>
            <person name="Zhang J."/>
            <person name="Du Z.-J."/>
        </authorList>
    </citation>
    <scope>NUCLEOTIDE SEQUENCE [LARGE SCALE GENOMIC DNA]</scope>
    <source>
        <strain evidence="2">KCTC 52655</strain>
    </source>
</reference>
<evidence type="ECO:0008006" key="3">
    <source>
        <dbReference type="Google" id="ProtNLM"/>
    </source>
</evidence>
<evidence type="ECO:0000313" key="2">
    <source>
        <dbReference type="Proteomes" id="UP000256561"/>
    </source>
</evidence>
<keyword evidence="2" id="KW-1185">Reference proteome</keyword>
<dbReference type="Proteomes" id="UP000256561">
    <property type="component" value="Unassembled WGS sequence"/>
</dbReference>
<dbReference type="AlphaFoldDB" id="A0A3D8M6Q1"/>
<name>A0A3D8M6Q1_9ALTE</name>
<sequence length="189" mass="20943">MTQANTNPKSRLTMLMVFGVFILPVALAKLALDYEWFERASTNKGELIQPQLDVSEVLRDLPPKWRILYTLPEQCGPSCENALYSIHQVWLALGREADRAQPLVIVTPSSDVAALAKLTELGGVETVTVISGVVDRVFEPETVDGIYLVDTLNQAMLHYPVQPSPQDSLMASRDILADVRKLLKLSRIG</sequence>
<evidence type="ECO:0000313" key="1">
    <source>
        <dbReference type="EMBL" id="RDV24842.1"/>
    </source>
</evidence>
<accession>A0A3D8M6Q1</accession>
<dbReference type="RefSeq" id="WP_115593712.1">
    <property type="nucleotide sequence ID" value="NZ_QRHA01000008.1"/>
</dbReference>
<gene>
    <name evidence="1" type="ORF">DXV75_12245</name>
</gene>
<protein>
    <recommendedName>
        <fullName evidence="3">Cytochrome oxidase assembly protein</fullName>
    </recommendedName>
</protein>
<organism evidence="1 2">
    <name type="scientific">Alteromonas aestuariivivens</name>
    <dbReference type="NCBI Taxonomy" id="1938339"/>
    <lineage>
        <taxon>Bacteria</taxon>
        <taxon>Pseudomonadati</taxon>
        <taxon>Pseudomonadota</taxon>
        <taxon>Gammaproteobacteria</taxon>
        <taxon>Alteromonadales</taxon>
        <taxon>Alteromonadaceae</taxon>
        <taxon>Alteromonas/Salinimonas group</taxon>
        <taxon>Alteromonas</taxon>
    </lineage>
</organism>
<dbReference type="OrthoDB" id="9785445at2"/>
<dbReference type="EMBL" id="QRHA01000008">
    <property type="protein sequence ID" value="RDV24842.1"/>
    <property type="molecule type" value="Genomic_DNA"/>
</dbReference>